<evidence type="ECO:0000256" key="15">
    <source>
        <dbReference type="PIRSR" id="PIRSR036958-3"/>
    </source>
</evidence>
<dbReference type="GO" id="GO:0005634">
    <property type="term" value="C:nucleus"/>
    <property type="evidence" value="ECO:0007669"/>
    <property type="project" value="UniProtKB-SubCell"/>
</dbReference>
<evidence type="ECO:0000256" key="13">
    <source>
        <dbReference type="PIRSR" id="PIRSR036958-1"/>
    </source>
</evidence>
<dbReference type="EC" id="3.6.1.74" evidence="12"/>
<evidence type="ECO:0000256" key="12">
    <source>
        <dbReference type="PIRNR" id="PIRNR036958"/>
    </source>
</evidence>
<dbReference type="PIRSF" id="PIRSF036958">
    <property type="entry name" value="mRNA_capping_HCE"/>
    <property type="match status" value="1"/>
</dbReference>
<feature type="binding site" evidence="15">
    <location>
        <begin position="567"/>
        <end position="572"/>
    </location>
    <ligand>
        <name>GTP</name>
        <dbReference type="ChEBI" id="CHEBI:37565"/>
    </ligand>
</feature>
<evidence type="ECO:0000256" key="2">
    <source>
        <dbReference type="ARBA" id="ARBA00022664"/>
    </source>
</evidence>
<dbReference type="PANTHER" id="PTHR10367:SF17">
    <property type="entry name" value="MRNA-CAPPING ENZYME"/>
    <property type="match status" value="1"/>
</dbReference>
<dbReference type="Pfam" id="PF00782">
    <property type="entry name" value="DSPc"/>
    <property type="match status" value="1"/>
</dbReference>
<dbReference type="InterPro" id="IPR000387">
    <property type="entry name" value="Tyr_Pase_dom"/>
</dbReference>
<comment type="similarity">
    <text evidence="12">In the N-terminal section; belongs to the non-receptor class of the protein-tyrosine phosphatase family.</text>
</comment>
<comment type="subcellular location">
    <subcellularLocation>
        <location evidence="1 12">Nucleus</location>
    </subcellularLocation>
</comment>
<keyword evidence="9 12" id="KW-0342">GTP-binding</keyword>
<evidence type="ECO:0000256" key="14">
    <source>
        <dbReference type="PIRSR" id="PIRSR036958-2"/>
    </source>
</evidence>
<feature type="binding site" evidence="15">
    <location>
        <position position="324"/>
    </location>
    <ligand>
        <name>GTP</name>
        <dbReference type="ChEBI" id="CHEBI:37565"/>
    </ligand>
</feature>
<dbReference type="PROSITE" id="PS50054">
    <property type="entry name" value="TYR_PHOSPHATASE_DUAL"/>
    <property type="match status" value="1"/>
</dbReference>
<comment type="catalytic activity">
    <reaction evidence="11">
        <text>a 5'-end diphospho-ribonucleoside in mRNA + GTP + H(+) = a 5'-end (5'-triphosphoguanosine)-ribonucleoside in mRNA + diphosphate</text>
        <dbReference type="Rhea" id="RHEA:67012"/>
        <dbReference type="Rhea" id="RHEA-COMP:17165"/>
        <dbReference type="Rhea" id="RHEA-COMP:17166"/>
        <dbReference type="ChEBI" id="CHEBI:15378"/>
        <dbReference type="ChEBI" id="CHEBI:33019"/>
        <dbReference type="ChEBI" id="CHEBI:37565"/>
        <dbReference type="ChEBI" id="CHEBI:167616"/>
        <dbReference type="ChEBI" id="CHEBI:167617"/>
        <dbReference type="EC" id="2.7.7.50"/>
    </reaction>
    <physiologicalReaction direction="left-to-right" evidence="11">
        <dbReference type="Rhea" id="RHEA:67013"/>
    </physiologicalReaction>
</comment>
<dbReference type="GO" id="GO:0004721">
    <property type="term" value="F:phosphoprotein phosphatase activity"/>
    <property type="evidence" value="ECO:0007669"/>
    <property type="project" value="UniProtKB-UniRule"/>
</dbReference>
<evidence type="ECO:0000259" key="17">
    <source>
        <dbReference type="PROSITE" id="PS50054"/>
    </source>
</evidence>
<reference evidence="19" key="2">
    <citation type="journal article" date="2015" name="J. Proteomics">
        <title>Sexual differences in the sialomes of the zebra tick, Rhipicephalus pulchellus.</title>
        <authorList>
            <person name="Tan A.W."/>
            <person name="Francischetti I.M."/>
            <person name="Slovak M."/>
            <person name="Kini R.M."/>
            <person name="Ribeiro J.M."/>
        </authorList>
    </citation>
    <scope>NUCLEOTIDE SEQUENCE</scope>
    <source>
        <tissue evidence="19">Salivary gland</tissue>
    </source>
</reference>
<dbReference type="EC" id="2.7.7.50" evidence="12"/>
<feature type="binding site" evidence="15">
    <location>
        <position position="308"/>
    </location>
    <ligand>
        <name>GTP</name>
        <dbReference type="ChEBI" id="CHEBI:37565"/>
    </ligand>
</feature>
<keyword evidence="7" id="KW-0904">Protein phosphatase</keyword>
<dbReference type="SUPFAM" id="SSF52799">
    <property type="entry name" value="(Phosphotyrosine protein) phosphatases II"/>
    <property type="match status" value="1"/>
</dbReference>
<evidence type="ECO:0000256" key="7">
    <source>
        <dbReference type="ARBA" id="ARBA00022912"/>
    </source>
</evidence>
<keyword evidence="10 12" id="KW-0539">Nucleus</keyword>
<feature type="binding site" evidence="15">
    <location>
        <begin position="352"/>
        <end position="354"/>
    </location>
    <ligand>
        <name>GTP</name>
        <dbReference type="ChEBI" id="CHEBI:37565"/>
    </ligand>
</feature>
<dbReference type="FunFam" id="3.30.470.30:FF:000040">
    <property type="entry name" value="mRNA-capping enzyme"/>
    <property type="match status" value="1"/>
</dbReference>
<feature type="region of interest" description="Disordered" evidence="16">
    <location>
        <begin position="189"/>
        <end position="234"/>
    </location>
</feature>
<proteinExistence type="evidence at transcript level"/>
<dbReference type="InterPro" id="IPR020422">
    <property type="entry name" value="TYR_PHOSPHATASE_DUAL_dom"/>
</dbReference>
<dbReference type="PROSITE" id="PS50056">
    <property type="entry name" value="TYR_PHOSPHATASE_2"/>
    <property type="match status" value="1"/>
</dbReference>
<evidence type="ECO:0000313" key="19">
    <source>
        <dbReference type="EMBL" id="JAA55338.1"/>
    </source>
</evidence>
<dbReference type="GO" id="GO:0005524">
    <property type="term" value="F:ATP binding"/>
    <property type="evidence" value="ECO:0007669"/>
    <property type="project" value="InterPro"/>
</dbReference>
<evidence type="ECO:0000256" key="11">
    <source>
        <dbReference type="ARBA" id="ARBA00044624"/>
    </source>
</evidence>
<dbReference type="GO" id="GO:0005525">
    <property type="term" value="F:GTP binding"/>
    <property type="evidence" value="ECO:0007669"/>
    <property type="project" value="UniProtKB-UniRule"/>
</dbReference>
<dbReference type="InterPro" id="IPR016130">
    <property type="entry name" value="Tyr_Pase_AS"/>
</dbReference>
<feature type="compositionally biased region" description="Acidic residues" evidence="16">
    <location>
        <begin position="204"/>
        <end position="215"/>
    </location>
</feature>
<dbReference type="EMBL" id="GACK01009696">
    <property type="protein sequence ID" value="JAA55338.1"/>
    <property type="molecule type" value="mRNA"/>
</dbReference>
<keyword evidence="5 12" id="KW-0547">Nucleotide-binding</keyword>
<keyword evidence="3 12" id="KW-0808">Transferase</keyword>
<feature type="binding site" evidence="15">
    <location>
        <begin position="468"/>
        <end position="470"/>
    </location>
    <ligand>
        <name>GTP</name>
        <dbReference type="ChEBI" id="CHEBI:37565"/>
    </ligand>
</feature>
<evidence type="ECO:0000256" key="3">
    <source>
        <dbReference type="ARBA" id="ARBA00022679"/>
    </source>
</evidence>
<dbReference type="Pfam" id="PF01331">
    <property type="entry name" value="mRNA_cap_enzyme"/>
    <property type="match status" value="1"/>
</dbReference>
<evidence type="ECO:0000256" key="5">
    <source>
        <dbReference type="ARBA" id="ARBA00022741"/>
    </source>
</evidence>
<dbReference type="CDD" id="cd17664">
    <property type="entry name" value="Mce1_N"/>
    <property type="match status" value="1"/>
</dbReference>
<dbReference type="CDD" id="cd07895">
    <property type="entry name" value="Adenylation_mRNA_capping"/>
    <property type="match status" value="1"/>
</dbReference>
<dbReference type="SUPFAM" id="SSF50249">
    <property type="entry name" value="Nucleic acid-binding proteins"/>
    <property type="match status" value="1"/>
</dbReference>
<dbReference type="SUPFAM" id="SSF56091">
    <property type="entry name" value="DNA ligase/mRNA capping enzyme, catalytic domain"/>
    <property type="match status" value="1"/>
</dbReference>
<comment type="similarity">
    <text evidence="12">In the C-terminal section; belongs to the eukaryotic GTase family.</text>
</comment>
<dbReference type="GO" id="GO:0140818">
    <property type="term" value="F:mRNA 5'-triphosphate monophosphatase activity"/>
    <property type="evidence" value="ECO:0007669"/>
    <property type="project" value="UniProtKB-EC"/>
</dbReference>
<dbReference type="GO" id="GO:0004484">
    <property type="term" value="F:mRNA guanylyltransferase activity"/>
    <property type="evidence" value="ECO:0007669"/>
    <property type="project" value="UniProtKB-UniRule"/>
</dbReference>
<dbReference type="Gene3D" id="3.90.190.10">
    <property type="entry name" value="Protein tyrosine phosphatase superfamily"/>
    <property type="match status" value="1"/>
</dbReference>
<dbReference type="InterPro" id="IPR051029">
    <property type="entry name" value="mRNA_Capping_Enz/RNA_Phosphat"/>
</dbReference>
<sequence length="623" mass="71698">MAEHHSRKRRHPTELGPPPRWLNCPRKGALIAEKFLPFKTPLSETYDPQVPEESRFPPSMLLDSLTSYKLKMGLWIDLTNTDRFYDSKAVEQRGIRYLKLQCRGHGECPSEEQTDLFIGVCQRFISMNPLHIIGVHCTHGFNRTGFLIASYLVVNMSWSVEAAVRAIAEARPPGIYKADYLRELFKRYGDVDETPPPPPRPSWCDEENEDLDDDGNSLGGDGAGDGPVHTRRRREFNKKNPTFMEGVPGVEPITTQPKLLQIQRRCQELCHWESSGFPGSQPVSMDRQNINKLKEKEYMVSWKADGTRYMMLIDGENEVYFIDRDNCVFQVSGLYFPKRKDRSQHIQETLVDGEMIIDKDNGRDVPRYLIYDIIRFQGEEVMGVDFCRRLTCISHELYEPRKAAMQEGRIKRDSEPFGVRQKQFWDAGLTYKLLSEKFAQSMPHELDGLIFQPKMDPYICGRAMDVLKWKPPHLNTVDFRLKVTKETGPGLVPKLIGLLYVGLNTVDFRLKVTKETGPGLVPKLIGLLYVGGLDRPYAQIKINKQLRNMDNKIIECRVDGHSWVMLRERTDKSFPNSHTTAEGVMESIRNPVDKDFLLQFIHQNGFRKRPSDSELMPPPTLPH</sequence>
<keyword evidence="6 12" id="KW-0378">Hydrolase</keyword>
<comment type="catalytic activity">
    <reaction evidence="12">
        <text>a 5'-end triphospho-ribonucleoside in mRNA + H2O = a 5'-end diphospho-ribonucleoside in mRNA + phosphate + H(+)</text>
        <dbReference type="Rhea" id="RHEA:67004"/>
        <dbReference type="Rhea" id="RHEA-COMP:17164"/>
        <dbReference type="Rhea" id="RHEA-COMP:17165"/>
        <dbReference type="ChEBI" id="CHEBI:15377"/>
        <dbReference type="ChEBI" id="CHEBI:15378"/>
        <dbReference type="ChEBI" id="CHEBI:43474"/>
        <dbReference type="ChEBI" id="CHEBI:167616"/>
        <dbReference type="ChEBI" id="CHEBI:167618"/>
        <dbReference type="EC" id="3.6.1.74"/>
    </reaction>
</comment>
<evidence type="ECO:0000256" key="10">
    <source>
        <dbReference type="ARBA" id="ARBA00023242"/>
    </source>
</evidence>
<keyword evidence="2 12" id="KW-0507">mRNA processing</keyword>
<dbReference type="PANTHER" id="PTHR10367">
    <property type="entry name" value="MRNA-CAPPING ENZYME"/>
    <property type="match status" value="1"/>
</dbReference>
<protein>
    <recommendedName>
        <fullName evidence="12">mRNA-capping enzyme</fullName>
    </recommendedName>
    <domain>
        <recommendedName>
            <fullName evidence="12">mRNA 5'-triphosphate monophosphatase</fullName>
            <ecNumber evidence="12">3.6.1.74</ecNumber>
        </recommendedName>
        <alternativeName>
            <fullName evidence="12">mRNA 5'-phosphatase</fullName>
        </alternativeName>
    </domain>
    <domain>
        <recommendedName>
            <fullName evidence="12">mRNA guanylyltransferase</fullName>
            <ecNumber evidence="12">2.7.7.50</ecNumber>
        </recommendedName>
        <alternativeName>
            <fullName evidence="12">GTP--RNA guanylyltransferase</fullName>
            <shortName evidence="12">GTase</shortName>
        </alternativeName>
    </domain>
</protein>
<accession>L7LWR3</accession>
<evidence type="ECO:0000256" key="4">
    <source>
        <dbReference type="ARBA" id="ARBA00022695"/>
    </source>
</evidence>
<dbReference type="GO" id="GO:0004651">
    <property type="term" value="F:polynucleotide 5'-phosphatase activity"/>
    <property type="evidence" value="ECO:0007669"/>
    <property type="project" value="UniProtKB-UniRule"/>
</dbReference>
<dbReference type="FunFam" id="3.90.190.10:FF:000040">
    <property type="entry name" value="mRNA-capping enzyme"/>
    <property type="match status" value="1"/>
</dbReference>
<dbReference type="InterPro" id="IPR012340">
    <property type="entry name" value="NA-bd_OB-fold"/>
</dbReference>
<dbReference type="Gene3D" id="3.30.470.30">
    <property type="entry name" value="DNA ligase/mRNA capping enzyme"/>
    <property type="match status" value="1"/>
</dbReference>
<evidence type="ECO:0000256" key="8">
    <source>
        <dbReference type="ARBA" id="ARBA00023042"/>
    </source>
</evidence>
<dbReference type="InterPro" id="IPR000340">
    <property type="entry name" value="Dual-sp_phosphatase_cat-dom"/>
</dbReference>
<dbReference type="FunFam" id="2.40.50.140:FF:000291">
    <property type="entry name" value="mRNA-capping enzyme"/>
    <property type="match status" value="1"/>
</dbReference>
<dbReference type="Gene3D" id="3.30.1490.430">
    <property type="match status" value="1"/>
</dbReference>
<dbReference type="GO" id="GO:0006370">
    <property type="term" value="P:7-methylguanosine mRNA capping"/>
    <property type="evidence" value="ECO:0007669"/>
    <property type="project" value="UniProtKB-UniRule"/>
</dbReference>
<dbReference type="InterPro" id="IPR017074">
    <property type="entry name" value="mRNA_cap_enz_bifunc"/>
</dbReference>
<feature type="domain" description="Tyrosine-protein phosphatase" evidence="17">
    <location>
        <begin position="40"/>
        <end position="194"/>
    </location>
</feature>
<keyword evidence="8 12" id="KW-0506">mRNA capping</keyword>
<dbReference type="InterPro" id="IPR001339">
    <property type="entry name" value="mRNA_cap_enzyme_adenylation"/>
</dbReference>
<evidence type="ECO:0000256" key="1">
    <source>
        <dbReference type="ARBA" id="ARBA00004123"/>
    </source>
</evidence>
<feature type="domain" description="Tyrosine specific protein phosphatases" evidence="18">
    <location>
        <begin position="115"/>
        <end position="182"/>
    </location>
</feature>
<dbReference type="Gene3D" id="2.40.50.140">
    <property type="entry name" value="Nucleic acid-binding proteins"/>
    <property type="match status" value="1"/>
</dbReference>
<name>L7LWR3_RHIPC</name>
<dbReference type="Pfam" id="PF03919">
    <property type="entry name" value="mRNA_cap_C"/>
    <property type="match status" value="1"/>
</dbReference>
<evidence type="ECO:0000256" key="6">
    <source>
        <dbReference type="ARBA" id="ARBA00022801"/>
    </source>
</evidence>
<dbReference type="InterPro" id="IPR029021">
    <property type="entry name" value="Prot-tyrosine_phosphatase-like"/>
</dbReference>
<reference evidence="19" key="1">
    <citation type="submission" date="2012-11" db="EMBL/GenBank/DDBJ databases">
        <authorList>
            <person name="Lucero-Rivera Y.E."/>
            <person name="Tovar-Ramirez D."/>
        </authorList>
    </citation>
    <scope>NUCLEOTIDE SEQUENCE</scope>
    <source>
        <tissue evidence="19">Salivary gland</tissue>
    </source>
</reference>
<dbReference type="AlphaFoldDB" id="L7LWR3"/>
<dbReference type="PROSITE" id="PS00383">
    <property type="entry name" value="TYR_PHOSPHATASE_1"/>
    <property type="match status" value="1"/>
</dbReference>
<evidence type="ECO:0000256" key="9">
    <source>
        <dbReference type="ARBA" id="ARBA00023134"/>
    </source>
</evidence>
<feature type="active site" description="N6-GMP-lysine intermediate" evidence="14">
    <location>
        <position position="303"/>
    </location>
</feature>
<evidence type="ECO:0000259" key="18">
    <source>
        <dbReference type="PROSITE" id="PS50056"/>
    </source>
</evidence>
<dbReference type="InterPro" id="IPR013846">
    <property type="entry name" value="mRNA_cap_enzyme_C"/>
</dbReference>
<comment type="function">
    <text evidence="12">Bifunctional mRNA-capping enzyme exhibiting RNA 5'-triphosphate monophosphatase activity in the N-terminal part and mRNA guanylyltransferase activity in the C-terminal part. Catalyzes the first two steps of cap formation: by removing the gamma-phosphate from the 5'-triphosphate end of nascent mRNA to yield a diphosphate end, and by transferring the GMP moiety of GTP to the 5'-diphosphate terminus of RNA via a covalent enzyme-GMP reaction intermediate.</text>
</comment>
<keyword evidence="4 12" id="KW-0548">Nucleotidyltransferase</keyword>
<organism evidence="19">
    <name type="scientific">Rhipicephalus pulchellus</name>
    <name type="common">Yellow backed tick</name>
    <name type="synonym">Dermacentor pulchellus</name>
    <dbReference type="NCBI Taxonomy" id="72859"/>
    <lineage>
        <taxon>Eukaryota</taxon>
        <taxon>Metazoa</taxon>
        <taxon>Ecdysozoa</taxon>
        <taxon>Arthropoda</taxon>
        <taxon>Chelicerata</taxon>
        <taxon>Arachnida</taxon>
        <taxon>Acari</taxon>
        <taxon>Parasitiformes</taxon>
        <taxon>Ixodida</taxon>
        <taxon>Ixodoidea</taxon>
        <taxon>Ixodidae</taxon>
        <taxon>Rhipicephalinae</taxon>
        <taxon>Rhipicephalus</taxon>
        <taxon>Rhipicephalus</taxon>
    </lineage>
</organism>
<feature type="active site" description="Phosphocysteine intermediate" evidence="13">
    <location>
        <position position="137"/>
    </location>
</feature>
<evidence type="ECO:0000256" key="16">
    <source>
        <dbReference type="SAM" id="MobiDB-lite"/>
    </source>
</evidence>